<dbReference type="Proteomes" id="UP001218188">
    <property type="component" value="Unassembled WGS sequence"/>
</dbReference>
<feature type="compositionally biased region" description="Basic and acidic residues" evidence="1">
    <location>
        <begin position="76"/>
        <end position="89"/>
    </location>
</feature>
<comment type="caution">
    <text evidence="2">The sequence shown here is derived from an EMBL/GenBank/DDBJ whole genome shotgun (WGS) entry which is preliminary data.</text>
</comment>
<keyword evidence="3" id="KW-1185">Reference proteome</keyword>
<organism evidence="2 3">
    <name type="scientific">Mycena alexandri</name>
    <dbReference type="NCBI Taxonomy" id="1745969"/>
    <lineage>
        <taxon>Eukaryota</taxon>
        <taxon>Fungi</taxon>
        <taxon>Dikarya</taxon>
        <taxon>Basidiomycota</taxon>
        <taxon>Agaricomycotina</taxon>
        <taxon>Agaricomycetes</taxon>
        <taxon>Agaricomycetidae</taxon>
        <taxon>Agaricales</taxon>
        <taxon>Marasmiineae</taxon>
        <taxon>Mycenaceae</taxon>
        <taxon>Mycena</taxon>
    </lineage>
</organism>
<feature type="compositionally biased region" description="Polar residues" evidence="1">
    <location>
        <begin position="119"/>
        <end position="133"/>
    </location>
</feature>
<evidence type="ECO:0000313" key="3">
    <source>
        <dbReference type="Proteomes" id="UP001218188"/>
    </source>
</evidence>
<dbReference type="AlphaFoldDB" id="A0AAD6SUE7"/>
<sequence length="329" mass="36150">MNSTNNEMNHTPYVEAMEGLGGVFMGKGDVGRGYMACVKNRDGWRLNATINAASKAPFLNKRNITNAASKGRKRSGKDWPRGEVDAARGPRFHETAAEDSLASVVFFVVGGGEDDARTRPQSTNSTAGSTTLHTPGLPTLFSAGSHLEDGGPVLALSPVVDRMRCPALVAPSAAWLLSLSNVDDFRFYRTARDVQCKRGKAGGARRIVVGKERSVKQFFFRPLFWKLELPLCPPHLSRPQNEHRALPRRVIDPGARLSFNSNSRPIRSTAGPFPVEYLTIRRQCLFPLHTELNFTIALVRSSRDVILFNRPKNIDTRVDMPAGIALVAA</sequence>
<proteinExistence type="predicted"/>
<name>A0AAD6SUE7_9AGAR</name>
<feature type="region of interest" description="Disordered" evidence="1">
    <location>
        <begin position="63"/>
        <end position="89"/>
    </location>
</feature>
<accession>A0AAD6SUE7</accession>
<reference evidence="2" key="1">
    <citation type="submission" date="2023-03" db="EMBL/GenBank/DDBJ databases">
        <title>Massive genome expansion in bonnet fungi (Mycena s.s.) driven by repeated elements and novel gene families across ecological guilds.</title>
        <authorList>
            <consortium name="Lawrence Berkeley National Laboratory"/>
            <person name="Harder C.B."/>
            <person name="Miyauchi S."/>
            <person name="Viragh M."/>
            <person name="Kuo A."/>
            <person name="Thoen E."/>
            <person name="Andreopoulos B."/>
            <person name="Lu D."/>
            <person name="Skrede I."/>
            <person name="Drula E."/>
            <person name="Henrissat B."/>
            <person name="Morin E."/>
            <person name="Kohler A."/>
            <person name="Barry K."/>
            <person name="LaButti K."/>
            <person name="Morin E."/>
            <person name="Salamov A."/>
            <person name="Lipzen A."/>
            <person name="Mereny Z."/>
            <person name="Hegedus B."/>
            <person name="Baldrian P."/>
            <person name="Stursova M."/>
            <person name="Weitz H."/>
            <person name="Taylor A."/>
            <person name="Grigoriev I.V."/>
            <person name="Nagy L.G."/>
            <person name="Martin F."/>
            <person name="Kauserud H."/>
        </authorList>
    </citation>
    <scope>NUCLEOTIDE SEQUENCE</scope>
    <source>
        <strain evidence="2">CBHHK200</strain>
    </source>
</reference>
<dbReference type="EMBL" id="JARJCM010000066">
    <property type="protein sequence ID" value="KAJ7033281.1"/>
    <property type="molecule type" value="Genomic_DNA"/>
</dbReference>
<evidence type="ECO:0000313" key="2">
    <source>
        <dbReference type="EMBL" id="KAJ7033281.1"/>
    </source>
</evidence>
<evidence type="ECO:0000256" key="1">
    <source>
        <dbReference type="SAM" id="MobiDB-lite"/>
    </source>
</evidence>
<gene>
    <name evidence="2" type="ORF">C8F04DRAFT_1184262</name>
</gene>
<protein>
    <submittedName>
        <fullName evidence="2">Uncharacterized protein</fullName>
    </submittedName>
</protein>
<feature type="region of interest" description="Disordered" evidence="1">
    <location>
        <begin position="115"/>
        <end position="135"/>
    </location>
</feature>